<keyword evidence="3" id="KW-1185">Reference proteome</keyword>
<protein>
    <submittedName>
        <fullName evidence="2">Expressed protein</fullName>
    </submittedName>
</protein>
<evidence type="ECO:0000313" key="3">
    <source>
        <dbReference type="Proteomes" id="UP001153365"/>
    </source>
</evidence>
<evidence type="ECO:0000256" key="1">
    <source>
        <dbReference type="SAM" id="MobiDB-lite"/>
    </source>
</evidence>
<dbReference type="EMBL" id="CALTRL010000364">
    <property type="protein sequence ID" value="CAH7667659.1"/>
    <property type="molecule type" value="Genomic_DNA"/>
</dbReference>
<dbReference type="Proteomes" id="UP001153365">
    <property type="component" value="Unassembled WGS sequence"/>
</dbReference>
<organism evidence="2 3">
    <name type="scientific">Phakopsora pachyrhizi</name>
    <name type="common">Asian soybean rust disease fungus</name>
    <dbReference type="NCBI Taxonomy" id="170000"/>
    <lineage>
        <taxon>Eukaryota</taxon>
        <taxon>Fungi</taxon>
        <taxon>Dikarya</taxon>
        <taxon>Basidiomycota</taxon>
        <taxon>Pucciniomycotina</taxon>
        <taxon>Pucciniomycetes</taxon>
        <taxon>Pucciniales</taxon>
        <taxon>Phakopsoraceae</taxon>
        <taxon>Phakopsora</taxon>
    </lineage>
</organism>
<name>A0AAV0AIN7_PHAPC</name>
<sequence length="391" mass="43808">MVLRSYYLRSRKSRLFKRIWTIFTILVLIVHVQGAPIIGNFQLVRDLASFVTNSGGVGRNLAKMAGIGKVLEEIKNFRSNPKVLENMGQVNKLGDHPATAAQLKAPTVTSAVQPEFTGPDFKLSTLPERKGTNPHLNSESSTKNLPKEKQLAENLEKGPDPPGSPKNTPPEIEATPPGSPKNKPPSKEEPLKNENFEPPEFPRLSNVKSMKSFFEWVRQRKAFTAVYFISKYGKGNYKAWAESSRVTEIVAEEKARETALGYFLTKYLKMQPNWRLEVVENKRYLPRMFAKIGSAINKYKASRAVAKPIKAAGKAVLSVIIFPIHFVIKLRNILFAHMASGFVKFLRAKGVDVAGHNIPANSGRIKRINGVQRVFKKLKEVFKKSSKVTPK</sequence>
<feature type="region of interest" description="Disordered" evidence="1">
    <location>
        <begin position="109"/>
        <end position="202"/>
    </location>
</feature>
<accession>A0AAV0AIN7</accession>
<feature type="compositionally biased region" description="Polar residues" evidence="1">
    <location>
        <begin position="134"/>
        <end position="144"/>
    </location>
</feature>
<reference evidence="2" key="1">
    <citation type="submission" date="2022-06" db="EMBL/GenBank/DDBJ databases">
        <authorList>
            <consortium name="SYNGENTA / RWTH Aachen University"/>
        </authorList>
    </citation>
    <scope>NUCLEOTIDE SEQUENCE</scope>
</reference>
<gene>
    <name evidence="2" type="ORF">PPACK8108_LOCUS2080</name>
</gene>
<comment type="caution">
    <text evidence="2">The sequence shown here is derived from an EMBL/GenBank/DDBJ whole genome shotgun (WGS) entry which is preliminary data.</text>
</comment>
<dbReference type="AlphaFoldDB" id="A0AAV0AIN7"/>
<evidence type="ECO:0000313" key="2">
    <source>
        <dbReference type="EMBL" id="CAH7667659.1"/>
    </source>
</evidence>
<proteinExistence type="predicted"/>
<feature type="compositionally biased region" description="Basic and acidic residues" evidence="1">
    <location>
        <begin position="145"/>
        <end position="159"/>
    </location>
</feature>
<feature type="compositionally biased region" description="Basic and acidic residues" evidence="1">
    <location>
        <begin position="185"/>
        <end position="195"/>
    </location>
</feature>